<evidence type="ECO:0000259" key="1">
    <source>
        <dbReference type="PROSITE" id="PS50878"/>
    </source>
</evidence>
<dbReference type="PROSITE" id="PS50878">
    <property type="entry name" value="RT_POL"/>
    <property type="match status" value="1"/>
</dbReference>
<dbReference type="STRING" id="88036.D8QXY9"/>
<dbReference type="PANTHER" id="PTHR19446">
    <property type="entry name" value="REVERSE TRANSCRIPTASES"/>
    <property type="match status" value="1"/>
</dbReference>
<keyword evidence="3" id="KW-1185">Reference proteome</keyword>
<dbReference type="Gramene" id="EFJ35514">
    <property type="protein sequence ID" value="EFJ35514"/>
    <property type="gene ID" value="SELMODRAFT_404971"/>
</dbReference>
<evidence type="ECO:0000313" key="3">
    <source>
        <dbReference type="Proteomes" id="UP000001514"/>
    </source>
</evidence>
<dbReference type="InterPro" id="IPR000477">
    <property type="entry name" value="RT_dom"/>
</dbReference>
<protein>
    <recommendedName>
        <fullName evidence="1">Reverse transcriptase domain-containing protein</fullName>
    </recommendedName>
</protein>
<feature type="domain" description="Reverse transcriptase" evidence="1">
    <location>
        <begin position="1"/>
        <end position="185"/>
    </location>
</feature>
<accession>D8QXY9</accession>
<dbReference type="Proteomes" id="UP000001514">
    <property type="component" value="Unassembled WGS sequence"/>
</dbReference>
<dbReference type="KEGG" id="smo:SELMODRAFT_404971"/>
<name>D8QXY9_SELML</name>
<gene>
    <name evidence="2" type="ORF">SELMODRAFT_404971</name>
</gene>
<sequence length="203" mass="23253">MKAAIQSLPRKKAADVYGFTAELLQALDPTWLAPILCQLFHEIIQHGFPQTWNINRVVPIYKAGDSALTSNYRTIMISTIFVKLLAKVVEQRLVSWMEDKGCRARGQARFQPHYSCIDHLVTLWLLIYADNLLLLATLWLEIQCQLDALAQFCNSMGLVVNMSKTKAMVFGLDTMSKLYYKGVWIEHIEKYKSLEDTIGRQLL</sequence>
<organism evidence="3">
    <name type="scientific">Selaginella moellendorffii</name>
    <name type="common">Spikemoss</name>
    <dbReference type="NCBI Taxonomy" id="88036"/>
    <lineage>
        <taxon>Eukaryota</taxon>
        <taxon>Viridiplantae</taxon>
        <taxon>Streptophyta</taxon>
        <taxon>Embryophyta</taxon>
        <taxon>Tracheophyta</taxon>
        <taxon>Lycopodiopsida</taxon>
        <taxon>Selaginellales</taxon>
        <taxon>Selaginellaceae</taxon>
        <taxon>Selaginella</taxon>
    </lineage>
</organism>
<reference evidence="2 3" key="1">
    <citation type="journal article" date="2011" name="Science">
        <title>The Selaginella genome identifies genetic changes associated with the evolution of vascular plants.</title>
        <authorList>
            <person name="Banks J.A."/>
            <person name="Nishiyama T."/>
            <person name="Hasebe M."/>
            <person name="Bowman J.L."/>
            <person name="Gribskov M."/>
            <person name="dePamphilis C."/>
            <person name="Albert V.A."/>
            <person name="Aono N."/>
            <person name="Aoyama T."/>
            <person name="Ambrose B.A."/>
            <person name="Ashton N.W."/>
            <person name="Axtell M.J."/>
            <person name="Barker E."/>
            <person name="Barker M.S."/>
            <person name="Bennetzen J.L."/>
            <person name="Bonawitz N.D."/>
            <person name="Chapple C."/>
            <person name="Cheng C."/>
            <person name="Correa L.G."/>
            <person name="Dacre M."/>
            <person name="DeBarry J."/>
            <person name="Dreyer I."/>
            <person name="Elias M."/>
            <person name="Engstrom E.M."/>
            <person name="Estelle M."/>
            <person name="Feng L."/>
            <person name="Finet C."/>
            <person name="Floyd S.K."/>
            <person name="Frommer W.B."/>
            <person name="Fujita T."/>
            <person name="Gramzow L."/>
            <person name="Gutensohn M."/>
            <person name="Harholt J."/>
            <person name="Hattori M."/>
            <person name="Heyl A."/>
            <person name="Hirai T."/>
            <person name="Hiwatashi Y."/>
            <person name="Ishikawa M."/>
            <person name="Iwata M."/>
            <person name="Karol K.G."/>
            <person name="Koehler B."/>
            <person name="Kolukisaoglu U."/>
            <person name="Kubo M."/>
            <person name="Kurata T."/>
            <person name="Lalonde S."/>
            <person name="Li K."/>
            <person name="Li Y."/>
            <person name="Litt A."/>
            <person name="Lyons E."/>
            <person name="Manning G."/>
            <person name="Maruyama T."/>
            <person name="Michael T.P."/>
            <person name="Mikami K."/>
            <person name="Miyazaki S."/>
            <person name="Morinaga S."/>
            <person name="Murata T."/>
            <person name="Mueller-Roeber B."/>
            <person name="Nelson D.R."/>
            <person name="Obara M."/>
            <person name="Oguri Y."/>
            <person name="Olmstead R.G."/>
            <person name="Onodera N."/>
            <person name="Petersen B.L."/>
            <person name="Pils B."/>
            <person name="Prigge M."/>
            <person name="Rensing S.A."/>
            <person name="Riano-Pachon D.M."/>
            <person name="Roberts A.W."/>
            <person name="Sato Y."/>
            <person name="Scheller H.V."/>
            <person name="Schulz B."/>
            <person name="Schulz C."/>
            <person name="Shakirov E.V."/>
            <person name="Shibagaki N."/>
            <person name="Shinohara N."/>
            <person name="Shippen D.E."/>
            <person name="Soerensen I."/>
            <person name="Sotooka R."/>
            <person name="Sugimoto N."/>
            <person name="Sugita M."/>
            <person name="Sumikawa N."/>
            <person name="Tanurdzic M."/>
            <person name="Theissen G."/>
            <person name="Ulvskov P."/>
            <person name="Wakazuki S."/>
            <person name="Weng J.K."/>
            <person name="Willats W.W."/>
            <person name="Wipf D."/>
            <person name="Wolf P.G."/>
            <person name="Yang L."/>
            <person name="Zimmer A.D."/>
            <person name="Zhu Q."/>
            <person name="Mitros T."/>
            <person name="Hellsten U."/>
            <person name="Loque D."/>
            <person name="Otillar R."/>
            <person name="Salamov A."/>
            <person name="Schmutz J."/>
            <person name="Shapiro H."/>
            <person name="Lindquist E."/>
            <person name="Lucas S."/>
            <person name="Rokhsar D."/>
            <person name="Grigoriev I.V."/>
        </authorList>
    </citation>
    <scope>NUCLEOTIDE SEQUENCE [LARGE SCALE GENOMIC DNA]</scope>
</reference>
<dbReference type="EMBL" id="GL377568">
    <property type="protein sequence ID" value="EFJ35514.1"/>
    <property type="molecule type" value="Genomic_DNA"/>
</dbReference>
<dbReference type="HOGENOM" id="CLU_1350899_0_0_1"/>
<dbReference type="InParanoid" id="D8QXY9"/>
<dbReference type="AlphaFoldDB" id="D8QXY9"/>
<evidence type="ECO:0000313" key="2">
    <source>
        <dbReference type="EMBL" id="EFJ35514.1"/>
    </source>
</evidence>
<proteinExistence type="predicted"/>